<proteinExistence type="predicted"/>
<name>A0A1L9P4J0_ASPVE</name>
<keyword evidence="3" id="KW-1185">Reference proteome</keyword>
<feature type="region of interest" description="Disordered" evidence="1">
    <location>
        <begin position="59"/>
        <end position="133"/>
    </location>
</feature>
<accession>A0A1L9P4J0</accession>
<dbReference type="GeneID" id="63726594"/>
<dbReference type="AlphaFoldDB" id="A0A1L9P4J0"/>
<feature type="region of interest" description="Disordered" evidence="1">
    <location>
        <begin position="1"/>
        <end position="32"/>
    </location>
</feature>
<evidence type="ECO:0000256" key="1">
    <source>
        <dbReference type="SAM" id="MobiDB-lite"/>
    </source>
</evidence>
<dbReference type="RefSeq" id="XP_040662198.1">
    <property type="nucleotide sequence ID" value="XM_040811083.1"/>
</dbReference>
<gene>
    <name evidence="2" type="ORF">ASPVEDRAFT_35833</name>
</gene>
<reference evidence="3" key="1">
    <citation type="journal article" date="2017" name="Genome Biol.">
        <title>Comparative genomics reveals high biological diversity and specific adaptations in the industrially and medically important fungal genus Aspergillus.</title>
        <authorList>
            <person name="de Vries R.P."/>
            <person name="Riley R."/>
            <person name="Wiebenga A."/>
            <person name="Aguilar-Osorio G."/>
            <person name="Amillis S."/>
            <person name="Uchima C.A."/>
            <person name="Anderluh G."/>
            <person name="Asadollahi M."/>
            <person name="Askin M."/>
            <person name="Barry K."/>
            <person name="Battaglia E."/>
            <person name="Bayram O."/>
            <person name="Benocci T."/>
            <person name="Braus-Stromeyer S.A."/>
            <person name="Caldana C."/>
            <person name="Canovas D."/>
            <person name="Cerqueira G.C."/>
            <person name="Chen F."/>
            <person name="Chen W."/>
            <person name="Choi C."/>
            <person name="Clum A."/>
            <person name="Dos Santos R.A."/>
            <person name="Damasio A.R."/>
            <person name="Diallinas G."/>
            <person name="Emri T."/>
            <person name="Fekete E."/>
            <person name="Flipphi M."/>
            <person name="Freyberg S."/>
            <person name="Gallo A."/>
            <person name="Gournas C."/>
            <person name="Habgood R."/>
            <person name="Hainaut M."/>
            <person name="Harispe M.L."/>
            <person name="Henrissat B."/>
            <person name="Hilden K.S."/>
            <person name="Hope R."/>
            <person name="Hossain A."/>
            <person name="Karabika E."/>
            <person name="Karaffa L."/>
            <person name="Karanyi Z."/>
            <person name="Krasevec N."/>
            <person name="Kuo A."/>
            <person name="Kusch H."/>
            <person name="LaButti K."/>
            <person name="Lagendijk E.L."/>
            <person name="Lapidus A."/>
            <person name="Levasseur A."/>
            <person name="Lindquist E."/>
            <person name="Lipzen A."/>
            <person name="Logrieco A.F."/>
            <person name="MacCabe A."/>
            <person name="Maekelae M.R."/>
            <person name="Malavazi I."/>
            <person name="Melin P."/>
            <person name="Meyer V."/>
            <person name="Mielnichuk N."/>
            <person name="Miskei M."/>
            <person name="Molnar A.P."/>
            <person name="Mule G."/>
            <person name="Ngan C.Y."/>
            <person name="Orejas M."/>
            <person name="Orosz E."/>
            <person name="Ouedraogo J.P."/>
            <person name="Overkamp K.M."/>
            <person name="Park H.-S."/>
            <person name="Perrone G."/>
            <person name="Piumi F."/>
            <person name="Punt P.J."/>
            <person name="Ram A.F."/>
            <person name="Ramon A."/>
            <person name="Rauscher S."/>
            <person name="Record E."/>
            <person name="Riano-Pachon D.M."/>
            <person name="Robert V."/>
            <person name="Roehrig J."/>
            <person name="Ruller R."/>
            <person name="Salamov A."/>
            <person name="Salih N.S."/>
            <person name="Samson R.A."/>
            <person name="Sandor E."/>
            <person name="Sanguinetti M."/>
            <person name="Schuetze T."/>
            <person name="Sepcic K."/>
            <person name="Shelest E."/>
            <person name="Sherlock G."/>
            <person name="Sophianopoulou V."/>
            <person name="Squina F.M."/>
            <person name="Sun H."/>
            <person name="Susca A."/>
            <person name="Todd R.B."/>
            <person name="Tsang A."/>
            <person name="Unkles S.E."/>
            <person name="van de Wiele N."/>
            <person name="van Rossen-Uffink D."/>
            <person name="Oliveira J.V."/>
            <person name="Vesth T.C."/>
            <person name="Visser J."/>
            <person name="Yu J.-H."/>
            <person name="Zhou M."/>
            <person name="Andersen M.R."/>
            <person name="Archer D.B."/>
            <person name="Baker S.E."/>
            <person name="Benoit I."/>
            <person name="Brakhage A.A."/>
            <person name="Braus G.H."/>
            <person name="Fischer R."/>
            <person name="Frisvad J.C."/>
            <person name="Goldman G.H."/>
            <person name="Houbraken J."/>
            <person name="Oakley B."/>
            <person name="Pocsi I."/>
            <person name="Scazzocchio C."/>
            <person name="Seiboth B."/>
            <person name="vanKuyk P.A."/>
            <person name="Wortman J."/>
            <person name="Dyer P.S."/>
            <person name="Grigoriev I.V."/>
        </authorList>
    </citation>
    <scope>NUCLEOTIDE SEQUENCE [LARGE SCALE GENOMIC DNA]</scope>
    <source>
        <strain evidence="3">CBS 583.65</strain>
    </source>
</reference>
<sequence>MTVWNKVKSIFRVPPNHRQKNSPPGFEPQPQTYKENNIKQQIRNTDSDDGEDLCRNLSEVAAPEPVQRLSPQEQARRPSLEQRLSDISRSGHEEDDEVYDHLSELAAPEPVERLSDSALARRPSLEQSFSWSR</sequence>
<dbReference type="Proteomes" id="UP000184073">
    <property type="component" value="Unassembled WGS sequence"/>
</dbReference>
<dbReference type="EMBL" id="KV878125">
    <property type="protein sequence ID" value="OJI96435.1"/>
    <property type="molecule type" value="Genomic_DNA"/>
</dbReference>
<evidence type="ECO:0000313" key="3">
    <source>
        <dbReference type="Proteomes" id="UP000184073"/>
    </source>
</evidence>
<feature type="compositionally biased region" description="Basic and acidic residues" evidence="1">
    <location>
        <begin position="74"/>
        <end position="92"/>
    </location>
</feature>
<dbReference type="VEuPathDB" id="FungiDB:ASPVEDRAFT_35833"/>
<dbReference type="OrthoDB" id="4472997at2759"/>
<organism evidence="2 3">
    <name type="scientific">Aspergillus versicolor CBS 583.65</name>
    <dbReference type="NCBI Taxonomy" id="1036611"/>
    <lineage>
        <taxon>Eukaryota</taxon>
        <taxon>Fungi</taxon>
        <taxon>Dikarya</taxon>
        <taxon>Ascomycota</taxon>
        <taxon>Pezizomycotina</taxon>
        <taxon>Eurotiomycetes</taxon>
        <taxon>Eurotiomycetidae</taxon>
        <taxon>Eurotiales</taxon>
        <taxon>Aspergillaceae</taxon>
        <taxon>Aspergillus</taxon>
        <taxon>Aspergillus subgen. Nidulantes</taxon>
    </lineage>
</organism>
<evidence type="ECO:0000313" key="2">
    <source>
        <dbReference type="EMBL" id="OJI96435.1"/>
    </source>
</evidence>
<protein>
    <submittedName>
        <fullName evidence="2">Uncharacterized protein</fullName>
    </submittedName>
</protein>